<feature type="transmembrane region" description="Helical" evidence="1">
    <location>
        <begin position="65"/>
        <end position="88"/>
    </location>
</feature>
<dbReference type="Proteomes" id="UP000184383">
    <property type="component" value="Unassembled WGS sequence"/>
</dbReference>
<evidence type="ECO:0000313" key="2">
    <source>
        <dbReference type="EMBL" id="OJJ31436.1"/>
    </source>
</evidence>
<keyword evidence="3" id="KW-1185">Reference proteome</keyword>
<feature type="non-terminal residue" evidence="2">
    <location>
        <position position="90"/>
    </location>
</feature>
<dbReference type="STRING" id="1073089.A0A1L9R938"/>
<evidence type="ECO:0000313" key="3">
    <source>
        <dbReference type="Proteomes" id="UP000184383"/>
    </source>
</evidence>
<dbReference type="AlphaFoldDB" id="A0A1L9R938"/>
<dbReference type="OrthoDB" id="5332281at2759"/>
<gene>
    <name evidence="2" type="ORF">ASPWEDRAFT_187308</name>
</gene>
<keyword evidence="1" id="KW-0472">Membrane</keyword>
<keyword evidence="1" id="KW-0812">Transmembrane</keyword>
<dbReference type="Pfam" id="PF11915">
    <property type="entry name" value="DUF3433"/>
    <property type="match status" value="1"/>
</dbReference>
<name>A0A1L9R938_ASPWE</name>
<sequence>MARLLCLCSSLPSGIKSIIALSNSPRGLPSIASQTSRGKTVLLDYISPWNVVAMFRAGRNSHWPVVMAIIGTLFLQLVAVASTGLLTLET</sequence>
<dbReference type="InterPro" id="IPR021840">
    <property type="entry name" value="DUF3433"/>
</dbReference>
<dbReference type="GeneID" id="63748030"/>
<dbReference type="VEuPathDB" id="FungiDB:ASPWEDRAFT_187308"/>
<reference evidence="3" key="1">
    <citation type="journal article" date="2017" name="Genome Biol.">
        <title>Comparative genomics reveals high biological diversity and specific adaptations in the industrially and medically important fungal genus Aspergillus.</title>
        <authorList>
            <person name="de Vries R.P."/>
            <person name="Riley R."/>
            <person name="Wiebenga A."/>
            <person name="Aguilar-Osorio G."/>
            <person name="Amillis S."/>
            <person name="Uchima C.A."/>
            <person name="Anderluh G."/>
            <person name="Asadollahi M."/>
            <person name="Askin M."/>
            <person name="Barry K."/>
            <person name="Battaglia E."/>
            <person name="Bayram O."/>
            <person name="Benocci T."/>
            <person name="Braus-Stromeyer S.A."/>
            <person name="Caldana C."/>
            <person name="Canovas D."/>
            <person name="Cerqueira G.C."/>
            <person name="Chen F."/>
            <person name="Chen W."/>
            <person name="Choi C."/>
            <person name="Clum A."/>
            <person name="Dos Santos R.A."/>
            <person name="Damasio A.R."/>
            <person name="Diallinas G."/>
            <person name="Emri T."/>
            <person name="Fekete E."/>
            <person name="Flipphi M."/>
            <person name="Freyberg S."/>
            <person name="Gallo A."/>
            <person name="Gournas C."/>
            <person name="Habgood R."/>
            <person name="Hainaut M."/>
            <person name="Harispe M.L."/>
            <person name="Henrissat B."/>
            <person name="Hilden K.S."/>
            <person name="Hope R."/>
            <person name="Hossain A."/>
            <person name="Karabika E."/>
            <person name="Karaffa L."/>
            <person name="Karanyi Z."/>
            <person name="Krasevec N."/>
            <person name="Kuo A."/>
            <person name="Kusch H."/>
            <person name="LaButti K."/>
            <person name="Lagendijk E.L."/>
            <person name="Lapidus A."/>
            <person name="Levasseur A."/>
            <person name="Lindquist E."/>
            <person name="Lipzen A."/>
            <person name="Logrieco A.F."/>
            <person name="MacCabe A."/>
            <person name="Maekelae M.R."/>
            <person name="Malavazi I."/>
            <person name="Melin P."/>
            <person name="Meyer V."/>
            <person name="Mielnichuk N."/>
            <person name="Miskei M."/>
            <person name="Molnar A.P."/>
            <person name="Mule G."/>
            <person name="Ngan C.Y."/>
            <person name="Orejas M."/>
            <person name="Orosz E."/>
            <person name="Ouedraogo J.P."/>
            <person name="Overkamp K.M."/>
            <person name="Park H.-S."/>
            <person name="Perrone G."/>
            <person name="Piumi F."/>
            <person name="Punt P.J."/>
            <person name="Ram A.F."/>
            <person name="Ramon A."/>
            <person name="Rauscher S."/>
            <person name="Record E."/>
            <person name="Riano-Pachon D.M."/>
            <person name="Robert V."/>
            <person name="Roehrig J."/>
            <person name="Ruller R."/>
            <person name="Salamov A."/>
            <person name="Salih N.S."/>
            <person name="Samson R.A."/>
            <person name="Sandor E."/>
            <person name="Sanguinetti M."/>
            <person name="Schuetze T."/>
            <person name="Sepcic K."/>
            <person name="Shelest E."/>
            <person name="Sherlock G."/>
            <person name="Sophianopoulou V."/>
            <person name="Squina F.M."/>
            <person name="Sun H."/>
            <person name="Susca A."/>
            <person name="Todd R.B."/>
            <person name="Tsang A."/>
            <person name="Unkles S.E."/>
            <person name="van de Wiele N."/>
            <person name="van Rossen-Uffink D."/>
            <person name="Oliveira J.V."/>
            <person name="Vesth T.C."/>
            <person name="Visser J."/>
            <person name="Yu J.-H."/>
            <person name="Zhou M."/>
            <person name="Andersen M.R."/>
            <person name="Archer D.B."/>
            <person name="Baker S.E."/>
            <person name="Benoit I."/>
            <person name="Brakhage A.A."/>
            <person name="Braus G.H."/>
            <person name="Fischer R."/>
            <person name="Frisvad J.C."/>
            <person name="Goldman G.H."/>
            <person name="Houbraken J."/>
            <person name="Oakley B."/>
            <person name="Pocsi I."/>
            <person name="Scazzocchio C."/>
            <person name="Seiboth B."/>
            <person name="vanKuyk P.A."/>
            <person name="Wortman J."/>
            <person name="Dyer P.S."/>
            <person name="Grigoriev I.V."/>
        </authorList>
    </citation>
    <scope>NUCLEOTIDE SEQUENCE [LARGE SCALE GENOMIC DNA]</scope>
    <source>
        <strain evidence="3">DTO 134E9</strain>
    </source>
</reference>
<dbReference type="RefSeq" id="XP_040685113.1">
    <property type="nucleotide sequence ID" value="XM_040832182.1"/>
</dbReference>
<accession>A0A1L9R938</accession>
<protein>
    <submittedName>
        <fullName evidence="2">Uncharacterized protein</fullName>
    </submittedName>
</protein>
<evidence type="ECO:0000256" key="1">
    <source>
        <dbReference type="SAM" id="Phobius"/>
    </source>
</evidence>
<proteinExistence type="predicted"/>
<organism evidence="2 3">
    <name type="scientific">Aspergillus wentii DTO 134E9</name>
    <dbReference type="NCBI Taxonomy" id="1073089"/>
    <lineage>
        <taxon>Eukaryota</taxon>
        <taxon>Fungi</taxon>
        <taxon>Dikarya</taxon>
        <taxon>Ascomycota</taxon>
        <taxon>Pezizomycotina</taxon>
        <taxon>Eurotiomycetes</taxon>
        <taxon>Eurotiomycetidae</taxon>
        <taxon>Eurotiales</taxon>
        <taxon>Aspergillaceae</taxon>
        <taxon>Aspergillus</taxon>
        <taxon>Aspergillus subgen. Cremei</taxon>
    </lineage>
</organism>
<dbReference type="EMBL" id="KV878216">
    <property type="protein sequence ID" value="OJJ31436.1"/>
    <property type="molecule type" value="Genomic_DNA"/>
</dbReference>
<keyword evidence="1" id="KW-1133">Transmembrane helix</keyword>